<dbReference type="SUPFAM" id="SSF158472">
    <property type="entry name" value="HAMP domain-like"/>
    <property type="match status" value="1"/>
</dbReference>
<dbReference type="Pfam" id="PF00989">
    <property type="entry name" value="PAS"/>
    <property type="match status" value="1"/>
</dbReference>
<feature type="domain" description="PAS" evidence="2">
    <location>
        <begin position="244"/>
        <end position="317"/>
    </location>
</feature>
<evidence type="ECO:0000259" key="6">
    <source>
        <dbReference type="PROSITE" id="PS50887"/>
    </source>
</evidence>
<dbReference type="InterPro" id="IPR029787">
    <property type="entry name" value="Nucleotide_cyclase"/>
</dbReference>
<dbReference type="SMART" id="SM00304">
    <property type="entry name" value="HAMP"/>
    <property type="match status" value="1"/>
</dbReference>
<dbReference type="InterPro" id="IPR035919">
    <property type="entry name" value="EAL_sf"/>
</dbReference>
<dbReference type="PANTHER" id="PTHR44757">
    <property type="entry name" value="DIGUANYLATE CYCLASE DGCP"/>
    <property type="match status" value="1"/>
</dbReference>
<evidence type="ECO:0000313" key="8">
    <source>
        <dbReference type="Proteomes" id="UP001596086"/>
    </source>
</evidence>
<evidence type="ECO:0000259" key="5">
    <source>
        <dbReference type="PROSITE" id="PS50885"/>
    </source>
</evidence>
<dbReference type="Pfam" id="PF13426">
    <property type="entry name" value="PAS_9"/>
    <property type="match status" value="1"/>
</dbReference>
<dbReference type="SUPFAM" id="SSF55785">
    <property type="entry name" value="PYP-like sensor domain (PAS domain)"/>
    <property type="match status" value="3"/>
</dbReference>
<evidence type="ECO:0000313" key="7">
    <source>
        <dbReference type="EMBL" id="MFC5547699.1"/>
    </source>
</evidence>
<dbReference type="InterPro" id="IPR013655">
    <property type="entry name" value="PAS_fold_3"/>
</dbReference>
<dbReference type="SMART" id="SM00091">
    <property type="entry name" value="PAS"/>
    <property type="match status" value="3"/>
</dbReference>
<dbReference type="Gene3D" id="3.20.20.450">
    <property type="entry name" value="EAL domain"/>
    <property type="match status" value="1"/>
</dbReference>
<feature type="transmembrane region" description="Helical" evidence="1">
    <location>
        <begin position="164"/>
        <end position="185"/>
    </location>
</feature>
<dbReference type="InterPro" id="IPR001633">
    <property type="entry name" value="EAL_dom"/>
</dbReference>
<dbReference type="Gene3D" id="3.30.70.270">
    <property type="match status" value="1"/>
</dbReference>
<dbReference type="SMART" id="SM00086">
    <property type="entry name" value="PAC"/>
    <property type="match status" value="3"/>
</dbReference>
<feature type="transmembrane region" description="Helical" evidence="1">
    <location>
        <begin position="26"/>
        <end position="50"/>
    </location>
</feature>
<gene>
    <name evidence="7" type="ORF">ACFPO9_04130</name>
</gene>
<dbReference type="NCBIfam" id="TIGR00229">
    <property type="entry name" value="sensory_box"/>
    <property type="match status" value="3"/>
</dbReference>
<dbReference type="PROSITE" id="PS50887">
    <property type="entry name" value="GGDEF"/>
    <property type="match status" value="1"/>
</dbReference>
<keyword evidence="8" id="KW-1185">Reference proteome</keyword>
<dbReference type="Pfam" id="PF00563">
    <property type="entry name" value="EAL"/>
    <property type="match status" value="1"/>
</dbReference>
<dbReference type="InterPro" id="IPR001610">
    <property type="entry name" value="PAC"/>
</dbReference>
<keyword evidence="1" id="KW-0472">Membrane</keyword>
<dbReference type="InterPro" id="IPR035965">
    <property type="entry name" value="PAS-like_dom_sf"/>
</dbReference>
<dbReference type="InterPro" id="IPR043128">
    <property type="entry name" value="Rev_trsase/Diguanyl_cyclase"/>
</dbReference>
<dbReference type="CDD" id="cd06225">
    <property type="entry name" value="HAMP"/>
    <property type="match status" value="1"/>
</dbReference>
<feature type="domain" description="PAS" evidence="2">
    <location>
        <begin position="388"/>
        <end position="443"/>
    </location>
</feature>
<feature type="domain" description="EAL" evidence="4">
    <location>
        <begin position="794"/>
        <end position="1047"/>
    </location>
</feature>
<dbReference type="PROSITE" id="PS50112">
    <property type="entry name" value="PAS"/>
    <property type="match status" value="3"/>
</dbReference>
<dbReference type="InterPro" id="IPR000160">
    <property type="entry name" value="GGDEF_dom"/>
</dbReference>
<evidence type="ECO:0000256" key="1">
    <source>
        <dbReference type="SAM" id="Phobius"/>
    </source>
</evidence>
<dbReference type="PANTHER" id="PTHR44757:SF2">
    <property type="entry name" value="BIOFILM ARCHITECTURE MAINTENANCE PROTEIN MBAA"/>
    <property type="match status" value="1"/>
</dbReference>
<dbReference type="PROSITE" id="PS50113">
    <property type="entry name" value="PAC"/>
    <property type="match status" value="3"/>
</dbReference>
<dbReference type="SUPFAM" id="SSF55073">
    <property type="entry name" value="Nucleotide cyclase"/>
    <property type="match status" value="1"/>
</dbReference>
<dbReference type="SMART" id="SM00267">
    <property type="entry name" value="GGDEF"/>
    <property type="match status" value="1"/>
</dbReference>
<protein>
    <submittedName>
        <fullName evidence="7">EAL domain-containing protein</fullName>
    </submittedName>
</protein>
<dbReference type="PROSITE" id="PS50885">
    <property type="entry name" value="HAMP"/>
    <property type="match status" value="1"/>
</dbReference>
<dbReference type="CDD" id="cd01948">
    <property type="entry name" value="EAL"/>
    <property type="match status" value="1"/>
</dbReference>
<dbReference type="Proteomes" id="UP001596086">
    <property type="component" value="Unassembled WGS sequence"/>
</dbReference>
<dbReference type="PROSITE" id="PS50883">
    <property type="entry name" value="EAL"/>
    <property type="match status" value="1"/>
</dbReference>
<comment type="caution">
    <text evidence="7">The sequence shown here is derived from an EMBL/GenBank/DDBJ whole genome shotgun (WGS) entry which is preliminary data.</text>
</comment>
<dbReference type="Pfam" id="PF00990">
    <property type="entry name" value="GGDEF"/>
    <property type="match status" value="1"/>
</dbReference>
<sequence>MFASSFLSSLARRVLPMRLLRLYGRSLYGALLLVVFGGLVVPALVGSYFLMGVQERQAARAVLDENLQRDADILALGMQEALWNMNADAARSLVESVMRDPAVLRVQVRAQADGDFIDRHAAAAPEGRVFRAERTVVVHGEPIGHVLVEMDDSRSQQELRAKQWRYAGVLAVQLAVSLLLIALLIKRRLLAPMKGLTGFSDRLSRGDFDTPLVLSSKDELGRLGAQMDSMRVAIRELFDDIGRREERFRTIVTQVPGAVFRARPGGSIDFVSEAIEGICGYPARMFMSTTTDRWADIIDPEDRRMRRRLAKEALQAARPYEIEYRIVDAAGVERWVLESGQPVAQGGDAAFWVDGLISDISERKHNEMRIEALLAEQEAVLDNVMFGIVRERGMRIVSTNRRFDELFGYAEGELVGESIAVLFPNQEMFEQTLADTQPLMSSGAGFTDAYLQRRRDGTLFMCQVSGRALDPARLETEGSIIVYADITQRLQAEEKLRLSATVLEHIADGVMVIDVHGRIVATNPAYTQITGWTEIEAIGTPSNLTRGASQDHDFLDTMWRDLAETGFWRGEISSTRKNGEGYLEWLTVSAVRDDTDTVTHYVCVFSDITKLKESQEKLDHMAHHDPLTGLPNRLLFHDRLQHAMVRAARASEQLAVIFIDLDRFKNVNDTLGHHVGDELLKQVAKALSSCLRDGDTLARLGGDEFIVLLEDVDGERGARLVAEKLMRLFEQPALVSGYELFVTGSVGISLFPQDAGDLNVLVRNADVAMYQAKARGRNGYAFYAPSMDGEGVERLRLEALLRRAIEKNEIWLAYQPQVEIDSGLLIGVEALVRWNSPELGAVGPDRFIPLAEDIGFINQLGGWVLEEACRQMKCWDLAGLYVPKIAVNLSARQFDRGGLAATVERVLRETSLPAHRLQLEVTESVIMNTGDAMQYINDLHAIGVELAIDDFGTGYSSLAYLKQLPVQTLKIDRSFIKDISTDANDEAIAIAIIQLGKSMNLAVIAEGVETVEQAAFLLRHGCRRAQGYLYARPLAPAQVLAQWGQNKNARLEYSGAGKG</sequence>
<dbReference type="InterPro" id="IPR000014">
    <property type="entry name" value="PAS"/>
</dbReference>
<evidence type="ECO:0000259" key="3">
    <source>
        <dbReference type="PROSITE" id="PS50113"/>
    </source>
</evidence>
<organism evidence="7 8">
    <name type="scientific">Massilia aerilata</name>
    <dbReference type="NCBI Taxonomy" id="453817"/>
    <lineage>
        <taxon>Bacteria</taxon>
        <taxon>Pseudomonadati</taxon>
        <taxon>Pseudomonadota</taxon>
        <taxon>Betaproteobacteria</taxon>
        <taxon>Burkholderiales</taxon>
        <taxon>Oxalobacteraceae</taxon>
        <taxon>Telluria group</taxon>
        <taxon>Massilia</taxon>
    </lineage>
</organism>
<dbReference type="SMART" id="SM00052">
    <property type="entry name" value="EAL"/>
    <property type="match status" value="1"/>
</dbReference>
<dbReference type="RefSeq" id="WP_379767617.1">
    <property type="nucleotide sequence ID" value="NZ_JBHSMZ010000001.1"/>
</dbReference>
<dbReference type="EMBL" id="JBHSMZ010000001">
    <property type="protein sequence ID" value="MFC5547699.1"/>
    <property type="molecule type" value="Genomic_DNA"/>
</dbReference>
<dbReference type="InterPro" id="IPR003660">
    <property type="entry name" value="HAMP_dom"/>
</dbReference>
<feature type="domain" description="PAC" evidence="3">
    <location>
        <begin position="568"/>
        <end position="620"/>
    </location>
</feature>
<dbReference type="SUPFAM" id="SSF141868">
    <property type="entry name" value="EAL domain-like"/>
    <property type="match status" value="1"/>
</dbReference>
<dbReference type="Pfam" id="PF08447">
    <property type="entry name" value="PAS_3"/>
    <property type="match status" value="1"/>
</dbReference>
<evidence type="ECO:0000259" key="4">
    <source>
        <dbReference type="PROSITE" id="PS50883"/>
    </source>
</evidence>
<dbReference type="InterPro" id="IPR000700">
    <property type="entry name" value="PAS-assoc_C"/>
</dbReference>
<dbReference type="Gene3D" id="3.30.450.20">
    <property type="entry name" value="PAS domain"/>
    <property type="match status" value="3"/>
</dbReference>
<feature type="domain" description="HAMP" evidence="5">
    <location>
        <begin position="187"/>
        <end position="239"/>
    </location>
</feature>
<proteinExistence type="predicted"/>
<feature type="domain" description="PAC" evidence="3">
    <location>
        <begin position="445"/>
        <end position="498"/>
    </location>
</feature>
<name>A0ABW0RS74_9BURK</name>
<feature type="domain" description="GGDEF" evidence="6">
    <location>
        <begin position="652"/>
        <end position="785"/>
    </location>
</feature>
<dbReference type="Gene3D" id="6.10.340.10">
    <property type="match status" value="1"/>
</dbReference>
<dbReference type="CDD" id="cd00130">
    <property type="entry name" value="PAS"/>
    <property type="match status" value="3"/>
</dbReference>
<evidence type="ECO:0000259" key="2">
    <source>
        <dbReference type="PROSITE" id="PS50112"/>
    </source>
</evidence>
<keyword evidence="1" id="KW-0812">Transmembrane</keyword>
<dbReference type="InterPro" id="IPR013767">
    <property type="entry name" value="PAS_fold"/>
</dbReference>
<feature type="domain" description="PAC" evidence="3">
    <location>
        <begin position="320"/>
        <end position="372"/>
    </location>
</feature>
<accession>A0ABW0RS74</accession>
<dbReference type="InterPro" id="IPR052155">
    <property type="entry name" value="Biofilm_reg_signaling"/>
</dbReference>
<keyword evidence="1" id="KW-1133">Transmembrane helix</keyword>
<dbReference type="CDD" id="cd01949">
    <property type="entry name" value="GGDEF"/>
    <property type="match status" value="1"/>
</dbReference>
<feature type="domain" description="PAS" evidence="2">
    <location>
        <begin position="502"/>
        <end position="539"/>
    </location>
</feature>
<dbReference type="NCBIfam" id="TIGR00254">
    <property type="entry name" value="GGDEF"/>
    <property type="match status" value="1"/>
</dbReference>
<dbReference type="Pfam" id="PF00672">
    <property type="entry name" value="HAMP"/>
    <property type="match status" value="1"/>
</dbReference>
<reference evidence="8" key="1">
    <citation type="journal article" date="2019" name="Int. J. Syst. Evol. Microbiol.">
        <title>The Global Catalogue of Microorganisms (GCM) 10K type strain sequencing project: providing services to taxonomists for standard genome sequencing and annotation.</title>
        <authorList>
            <consortium name="The Broad Institute Genomics Platform"/>
            <consortium name="The Broad Institute Genome Sequencing Center for Infectious Disease"/>
            <person name="Wu L."/>
            <person name="Ma J."/>
        </authorList>
    </citation>
    <scope>NUCLEOTIDE SEQUENCE [LARGE SCALE GENOMIC DNA]</scope>
    <source>
        <strain evidence="8">CGMCC 4.5798</strain>
    </source>
</reference>